<organism evidence="1 2">
    <name type="scientific">Entomophthora muscae</name>
    <dbReference type="NCBI Taxonomy" id="34485"/>
    <lineage>
        <taxon>Eukaryota</taxon>
        <taxon>Fungi</taxon>
        <taxon>Fungi incertae sedis</taxon>
        <taxon>Zoopagomycota</taxon>
        <taxon>Entomophthoromycotina</taxon>
        <taxon>Entomophthoromycetes</taxon>
        <taxon>Entomophthorales</taxon>
        <taxon>Entomophthoraceae</taxon>
        <taxon>Entomophthora</taxon>
    </lineage>
</organism>
<gene>
    <name evidence="1" type="ORF">DSO57_1006381</name>
</gene>
<comment type="caution">
    <text evidence="1">The sequence shown here is derived from an EMBL/GenBank/DDBJ whole genome shotgun (WGS) entry which is preliminary data.</text>
</comment>
<name>A0ACC2SWT4_9FUNG</name>
<proteinExistence type="predicted"/>
<sequence>MPHLPPSDDLMDREQRLWDAIQELRASTCSQDCPAKAPQPNPQVLALMAQVAKLQQEVAALHKVMAIAASPIGVINEDGCCPGLSGAPHIHRARELIALANEVDHLKSEHSELDKDIQEMSEVIDLVNDRFSPCLSVGPSLNSQLAELSMVVTAQGLCLDITEQQTTLANNKGAHISETLTTLKKSVLQPWARQGNSTHVNTLLTWSLLTQNFKSPMLFSSCTSLILFLKVFRGANPENTAKLWPF</sequence>
<protein>
    <submittedName>
        <fullName evidence="1">Uncharacterized protein</fullName>
    </submittedName>
</protein>
<keyword evidence="2" id="KW-1185">Reference proteome</keyword>
<dbReference type="Proteomes" id="UP001165960">
    <property type="component" value="Unassembled WGS sequence"/>
</dbReference>
<dbReference type="EMBL" id="QTSX02004278">
    <property type="protein sequence ID" value="KAJ9066770.1"/>
    <property type="molecule type" value="Genomic_DNA"/>
</dbReference>
<reference evidence="1" key="1">
    <citation type="submission" date="2022-04" db="EMBL/GenBank/DDBJ databases">
        <title>Genome of the entomopathogenic fungus Entomophthora muscae.</title>
        <authorList>
            <person name="Elya C."/>
            <person name="Lovett B.R."/>
            <person name="Lee E."/>
            <person name="Macias A.M."/>
            <person name="Hajek A.E."/>
            <person name="De Bivort B.L."/>
            <person name="Kasson M.T."/>
            <person name="De Fine Licht H.H."/>
            <person name="Stajich J.E."/>
        </authorList>
    </citation>
    <scope>NUCLEOTIDE SEQUENCE</scope>
    <source>
        <strain evidence="1">Berkeley</strain>
    </source>
</reference>
<evidence type="ECO:0000313" key="2">
    <source>
        <dbReference type="Proteomes" id="UP001165960"/>
    </source>
</evidence>
<evidence type="ECO:0000313" key="1">
    <source>
        <dbReference type="EMBL" id="KAJ9066770.1"/>
    </source>
</evidence>
<accession>A0ACC2SWT4</accession>